<dbReference type="PRINTS" id="PR00080">
    <property type="entry name" value="SDRFAMILY"/>
</dbReference>
<dbReference type="InterPro" id="IPR020904">
    <property type="entry name" value="Sc_DH/Rdtase_CS"/>
</dbReference>
<dbReference type="InterPro" id="IPR036291">
    <property type="entry name" value="NAD(P)-bd_dom_sf"/>
</dbReference>
<keyword evidence="7" id="KW-1185">Reference proteome</keyword>
<evidence type="ECO:0000256" key="3">
    <source>
        <dbReference type="RuleBase" id="RU000363"/>
    </source>
</evidence>
<name>A0A6B2JQA3_9RHOB</name>
<comment type="caution">
    <text evidence="6">The sequence shown here is derived from an EMBL/GenBank/DDBJ whole genome shotgun (WGS) entry which is preliminary data.</text>
</comment>
<protein>
    <submittedName>
        <fullName evidence="6">SDR family oxidoreductase</fullName>
    </submittedName>
</protein>
<proteinExistence type="inferred from homology"/>
<comment type="similarity">
    <text evidence="1 3">Belongs to the short-chain dehydrogenases/reductases (SDR) family.</text>
</comment>
<evidence type="ECO:0000259" key="5">
    <source>
        <dbReference type="SMART" id="SM00822"/>
    </source>
</evidence>
<evidence type="ECO:0000256" key="2">
    <source>
        <dbReference type="ARBA" id="ARBA00023002"/>
    </source>
</evidence>
<evidence type="ECO:0000256" key="1">
    <source>
        <dbReference type="ARBA" id="ARBA00006484"/>
    </source>
</evidence>
<keyword evidence="4" id="KW-1133">Transmembrane helix</keyword>
<dbReference type="PRINTS" id="PR00081">
    <property type="entry name" value="GDHRDH"/>
</dbReference>
<dbReference type="Gene3D" id="3.40.50.720">
    <property type="entry name" value="NAD(P)-binding Rossmann-like Domain"/>
    <property type="match status" value="1"/>
</dbReference>
<dbReference type="RefSeq" id="WP_163890516.1">
    <property type="nucleotide sequence ID" value="NZ_JAAFYS010000001.1"/>
</dbReference>
<dbReference type="GO" id="GO:0016020">
    <property type="term" value="C:membrane"/>
    <property type="evidence" value="ECO:0007669"/>
    <property type="project" value="TreeGrafter"/>
</dbReference>
<keyword evidence="4" id="KW-0812">Transmembrane</keyword>
<dbReference type="PANTHER" id="PTHR44196:SF1">
    <property type="entry name" value="DEHYDROGENASE_REDUCTASE SDR FAMILY MEMBER 7B"/>
    <property type="match status" value="1"/>
</dbReference>
<gene>
    <name evidence="6" type="ORF">GZA08_04900</name>
</gene>
<dbReference type="PANTHER" id="PTHR44196">
    <property type="entry name" value="DEHYDROGENASE/REDUCTASE SDR FAMILY MEMBER 7B"/>
    <property type="match status" value="1"/>
</dbReference>
<keyword evidence="4" id="KW-0472">Membrane</keyword>
<evidence type="ECO:0000313" key="6">
    <source>
        <dbReference type="EMBL" id="NDV00308.1"/>
    </source>
</evidence>
<accession>A0A6B2JQA3</accession>
<dbReference type="Proteomes" id="UP000474757">
    <property type="component" value="Unassembled WGS sequence"/>
</dbReference>
<dbReference type="InterPro" id="IPR002347">
    <property type="entry name" value="SDR_fam"/>
</dbReference>
<evidence type="ECO:0000313" key="7">
    <source>
        <dbReference type="Proteomes" id="UP000474757"/>
    </source>
</evidence>
<sequence length="333" mass="35302">MTVVMISGASAGVGRAVVRRFAGPGMKLGLIARDEARLEAAAQEVRAAGGDALVLPGDVADPETSERAAEQLEAAFGPIDIWINVAMVTVLAPVARTTAEEYRRVTEVTYLGTVHGTLAALKRMRPRNHGAIVQIGSALAYRSIPLQSAYCAAKAAVLGFTESLRTELLHDQSAVTVTMVQLPAVNTPQFDWARNKTGHRAQPVPPIFEPEVIADAIHHAAFHPRREYWLGFSAAKAIVADKVAPALADRYLAATGYSGQLTDAAERDRPDNLYESVPGDVGARGRFSDRASGTSPAIWASEHRDALLGLGALAATGLAAGLLARAMKGRRRG</sequence>
<feature type="transmembrane region" description="Helical" evidence="4">
    <location>
        <begin position="306"/>
        <end position="324"/>
    </location>
</feature>
<dbReference type="GO" id="GO:0016491">
    <property type="term" value="F:oxidoreductase activity"/>
    <property type="evidence" value="ECO:0007669"/>
    <property type="project" value="UniProtKB-KW"/>
</dbReference>
<dbReference type="Pfam" id="PF00106">
    <property type="entry name" value="adh_short"/>
    <property type="match status" value="1"/>
</dbReference>
<dbReference type="AlphaFoldDB" id="A0A6B2JQA3"/>
<feature type="domain" description="Ketoreductase" evidence="5">
    <location>
        <begin position="2"/>
        <end position="188"/>
    </location>
</feature>
<organism evidence="6 7">
    <name type="scientific">Pseudoroseicyclus tamaricis</name>
    <dbReference type="NCBI Taxonomy" id="2705421"/>
    <lineage>
        <taxon>Bacteria</taxon>
        <taxon>Pseudomonadati</taxon>
        <taxon>Pseudomonadota</taxon>
        <taxon>Alphaproteobacteria</taxon>
        <taxon>Rhodobacterales</taxon>
        <taxon>Paracoccaceae</taxon>
        <taxon>Pseudoroseicyclus</taxon>
    </lineage>
</organism>
<dbReference type="EMBL" id="JAAGAB010000001">
    <property type="protein sequence ID" value="NDV00308.1"/>
    <property type="molecule type" value="Genomic_DNA"/>
</dbReference>
<dbReference type="SUPFAM" id="SSF51735">
    <property type="entry name" value="NAD(P)-binding Rossmann-fold domains"/>
    <property type="match status" value="1"/>
</dbReference>
<dbReference type="InterPro" id="IPR057326">
    <property type="entry name" value="KR_dom"/>
</dbReference>
<dbReference type="SMART" id="SM00822">
    <property type="entry name" value="PKS_KR"/>
    <property type="match status" value="1"/>
</dbReference>
<evidence type="ECO:0000256" key="4">
    <source>
        <dbReference type="SAM" id="Phobius"/>
    </source>
</evidence>
<dbReference type="PROSITE" id="PS00061">
    <property type="entry name" value="ADH_SHORT"/>
    <property type="match status" value="1"/>
</dbReference>
<dbReference type="NCBIfam" id="NF005495">
    <property type="entry name" value="PRK07109.1"/>
    <property type="match status" value="1"/>
</dbReference>
<keyword evidence="2" id="KW-0560">Oxidoreductase</keyword>
<reference evidence="6 7" key="1">
    <citation type="submission" date="2020-02" db="EMBL/GenBank/DDBJ databases">
        <title>Pseudoroseicyclus tamarix, sp. nov., isolated from offshore sediment of a Tamarix chinensis forest.</title>
        <authorList>
            <person name="Gai Y."/>
        </authorList>
    </citation>
    <scope>NUCLEOTIDE SEQUENCE [LARGE SCALE GENOMIC DNA]</scope>
    <source>
        <strain evidence="6 7">CLL3-39</strain>
    </source>
</reference>